<dbReference type="SUPFAM" id="SSF50494">
    <property type="entry name" value="Trypsin-like serine proteases"/>
    <property type="match status" value="1"/>
</dbReference>
<name>A0AA38MHR4_9CUCU</name>
<keyword evidence="1" id="KW-1015">Disulfide bond</keyword>
<evidence type="ECO:0000256" key="2">
    <source>
        <dbReference type="SAM" id="SignalP"/>
    </source>
</evidence>
<dbReference type="InterPro" id="IPR009003">
    <property type="entry name" value="Peptidase_S1_PA"/>
</dbReference>
<feature type="chain" id="PRO_5041240861" description="Peptidase S1 domain-containing protein" evidence="2">
    <location>
        <begin position="21"/>
        <end position="259"/>
    </location>
</feature>
<dbReference type="PROSITE" id="PS50240">
    <property type="entry name" value="TRYPSIN_DOM"/>
    <property type="match status" value="1"/>
</dbReference>
<dbReference type="SMART" id="SM00020">
    <property type="entry name" value="Tryp_SPc"/>
    <property type="match status" value="1"/>
</dbReference>
<dbReference type="Pfam" id="PF00089">
    <property type="entry name" value="Trypsin"/>
    <property type="match status" value="1"/>
</dbReference>
<feature type="domain" description="Peptidase S1" evidence="3">
    <location>
        <begin position="26"/>
        <end position="258"/>
    </location>
</feature>
<evidence type="ECO:0000313" key="4">
    <source>
        <dbReference type="EMBL" id="KAJ3656394.1"/>
    </source>
</evidence>
<dbReference type="PRINTS" id="PR00722">
    <property type="entry name" value="CHYMOTRYPSIN"/>
</dbReference>
<dbReference type="PANTHER" id="PTHR24260">
    <property type="match status" value="1"/>
</dbReference>
<proteinExistence type="predicted"/>
<dbReference type="GO" id="GO:0004252">
    <property type="term" value="F:serine-type endopeptidase activity"/>
    <property type="evidence" value="ECO:0007669"/>
    <property type="project" value="InterPro"/>
</dbReference>
<sequence length="259" mass="28157">MSYFSIVFLFPLLFVPSNYAIRTSRIIGGEIANAGQFPFIAAIYKNTNDGTYFCGGSLISDQWILTAGQCVENGILFSIRLGITNLNSNDESSLRLATDYYVLHPDYNPDTLENDVGLIKLRMPITYSDYVKPVDYLPVVDLQAQSGAVALGWGQNNDETAGLVDDLHWVALVVLSNAECKLVYGNQITDNMACGEGNYNQGTCQGDSGGPLVQDSGRGIRTQVGIASFISGNGCESTDPSGFTKIYPYTSWIYNITGM</sequence>
<evidence type="ECO:0000259" key="3">
    <source>
        <dbReference type="PROSITE" id="PS50240"/>
    </source>
</evidence>
<evidence type="ECO:0000313" key="5">
    <source>
        <dbReference type="Proteomes" id="UP001168821"/>
    </source>
</evidence>
<keyword evidence="2" id="KW-0732">Signal</keyword>
<feature type="signal peptide" evidence="2">
    <location>
        <begin position="1"/>
        <end position="20"/>
    </location>
</feature>
<keyword evidence="5" id="KW-1185">Reference proteome</keyword>
<dbReference type="Gene3D" id="2.40.10.10">
    <property type="entry name" value="Trypsin-like serine proteases"/>
    <property type="match status" value="1"/>
</dbReference>
<dbReference type="CDD" id="cd00190">
    <property type="entry name" value="Tryp_SPc"/>
    <property type="match status" value="1"/>
</dbReference>
<dbReference type="PROSITE" id="PS00135">
    <property type="entry name" value="TRYPSIN_SER"/>
    <property type="match status" value="1"/>
</dbReference>
<gene>
    <name evidence="4" type="ORF">Zmor_015476</name>
</gene>
<protein>
    <recommendedName>
        <fullName evidence="3">Peptidase S1 domain-containing protein</fullName>
    </recommendedName>
</protein>
<dbReference type="FunFam" id="2.40.10.10:FF:000068">
    <property type="entry name" value="transmembrane protease serine 2"/>
    <property type="match status" value="1"/>
</dbReference>
<organism evidence="4 5">
    <name type="scientific">Zophobas morio</name>
    <dbReference type="NCBI Taxonomy" id="2755281"/>
    <lineage>
        <taxon>Eukaryota</taxon>
        <taxon>Metazoa</taxon>
        <taxon>Ecdysozoa</taxon>
        <taxon>Arthropoda</taxon>
        <taxon>Hexapoda</taxon>
        <taxon>Insecta</taxon>
        <taxon>Pterygota</taxon>
        <taxon>Neoptera</taxon>
        <taxon>Endopterygota</taxon>
        <taxon>Coleoptera</taxon>
        <taxon>Polyphaga</taxon>
        <taxon>Cucujiformia</taxon>
        <taxon>Tenebrionidae</taxon>
        <taxon>Zophobas</taxon>
    </lineage>
</organism>
<dbReference type="EMBL" id="JALNTZ010000004">
    <property type="protein sequence ID" value="KAJ3656394.1"/>
    <property type="molecule type" value="Genomic_DNA"/>
</dbReference>
<comment type="caution">
    <text evidence="4">The sequence shown here is derived from an EMBL/GenBank/DDBJ whole genome shotgun (WGS) entry which is preliminary data.</text>
</comment>
<dbReference type="PANTHER" id="PTHR24260:SF136">
    <property type="entry name" value="GH08193P-RELATED"/>
    <property type="match status" value="1"/>
</dbReference>
<reference evidence="4" key="1">
    <citation type="journal article" date="2023" name="G3 (Bethesda)">
        <title>Whole genome assemblies of Zophobas morio and Tenebrio molitor.</title>
        <authorList>
            <person name="Kaur S."/>
            <person name="Stinson S.A."/>
            <person name="diCenzo G.C."/>
        </authorList>
    </citation>
    <scope>NUCLEOTIDE SEQUENCE</scope>
    <source>
        <strain evidence="4">QUZm001</strain>
    </source>
</reference>
<dbReference type="InterPro" id="IPR001314">
    <property type="entry name" value="Peptidase_S1A"/>
</dbReference>
<dbReference type="InterPro" id="IPR051333">
    <property type="entry name" value="CLIP_Serine_Protease"/>
</dbReference>
<accession>A0AA38MHR4</accession>
<dbReference type="GO" id="GO:0006508">
    <property type="term" value="P:proteolysis"/>
    <property type="evidence" value="ECO:0007669"/>
    <property type="project" value="InterPro"/>
</dbReference>
<dbReference type="Proteomes" id="UP001168821">
    <property type="component" value="Unassembled WGS sequence"/>
</dbReference>
<dbReference type="InterPro" id="IPR033116">
    <property type="entry name" value="TRYPSIN_SER"/>
</dbReference>
<dbReference type="InterPro" id="IPR001254">
    <property type="entry name" value="Trypsin_dom"/>
</dbReference>
<evidence type="ECO:0000256" key="1">
    <source>
        <dbReference type="ARBA" id="ARBA00023157"/>
    </source>
</evidence>
<dbReference type="AlphaFoldDB" id="A0AA38MHR4"/>
<dbReference type="InterPro" id="IPR043504">
    <property type="entry name" value="Peptidase_S1_PA_chymotrypsin"/>
</dbReference>